<dbReference type="EMBL" id="JBJQOH010000001">
    <property type="protein sequence ID" value="KAL3702266.1"/>
    <property type="molecule type" value="Genomic_DNA"/>
</dbReference>
<gene>
    <name evidence="4" type="ORF">R1sor_020288</name>
</gene>
<feature type="compositionally biased region" description="Polar residues" evidence="3">
    <location>
        <begin position="95"/>
        <end position="104"/>
    </location>
</feature>
<dbReference type="PANTHER" id="PTHR12628:SF10">
    <property type="entry name" value="HOMEOBOX DOMAIN-CONTAINING PROTEIN"/>
    <property type="match status" value="1"/>
</dbReference>
<comment type="subcellular location">
    <subcellularLocation>
        <location evidence="1">Nucleus</location>
    </subcellularLocation>
</comment>
<comment type="caution">
    <text evidence="4">The sequence shown here is derived from an EMBL/GenBank/DDBJ whole genome shotgun (WGS) entry which is preliminary data.</text>
</comment>
<dbReference type="PANTHER" id="PTHR12628">
    <property type="entry name" value="POLYCOMB-LIKE TRANSCRIPTION FACTOR"/>
    <property type="match status" value="1"/>
</dbReference>
<protein>
    <submittedName>
        <fullName evidence="4">Uncharacterized protein</fullName>
    </submittedName>
</protein>
<name>A0ABD3IJ73_9MARC</name>
<feature type="compositionally biased region" description="Low complexity" evidence="3">
    <location>
        <begin position="112"/>
        <end position="125"/>
    </location>
</feature>
<evidence type="ECO:0000313" key="4">
    <source>
        <dbReference type="EMBL" id="KAL3702266.1"/>
    </source>
</evidence>
<evidence type="ECO:0000256" key="3">
    <source>
        <dbReference type="SAM" id="MobiDB-lite"/>
    </source>
</evidence>
<feature type="region of interest" description="Disordered" evidence="3">
    <location>
        <begin position="94"/>
        <end position="210"/>
    </location>
</feature>
<evidence type="ECO:0000256" key="2">
    <source>
        <dbReference type="ARBA" id="ARBA00023242"/>
    </source>
</evidence>
<keyword evidence="5" id="KW-1185">Reference proteome</keyword>
<reference evidence="4 5" key="1">
    <citation type="submission" date="2024-09" db="EMBL/GenBank/DDBJ databases">
        <title>Chromosome-scale assembly of Riccia sorocarpa.</title>
        <authorList>
            <person name="Paukszto L."/>
        </authorList>
    </citation>
    <scope>NUCLEOTIDE SEQUENCE [LARGE SCALE GENOMIC DNA]</scope>
    <source>
        <strain evidence="4">LP-2024</strain>
        <tissue evidence="4">Aerial parts of the thallus</tissue>
    </source>
</reference>
<proteinExistence type="predicted"/>
<dbReference type="Proteomes" id="UP001633002">
    <property type="component" value="Unassembled WGS sequence"/>
</dbReference>
<feature type="compositionally biased region" description="Polar residues" evidence="3">
    <location>
        <begin position="136"/>
        <end position="167"/>
    </location>
</feature>
<sequence length="325" mass="36919">MLLSIEQVFSQIGTPRIMVNTRLPIPPSLETNPSVYSATTSCSACYFVCGIYGERAHLQFVRLSSNLNKFSHLLVDQTKRDYVFLHRCPRKRNRQSSTSGVVKTTDQKSRSSSESLESSETPSRLLRSRTLREVAGQSTNEETTQAKENGSSKLLRSHLKATTSTAKGFSGPGSPEDKTGVQQDEDVGRQVRRRRMRRKSGASSHVDEKERIKRRVKNLVNRIRLEQNFIEAYAGEGWKGQSREKIRPEKELERAENQILRCKLSVRENIHELDKLALEGTLQQSAFDEEGRIYHEEVSLYTGPPRLEEVRSGQGFYSGLDLLPF</sequence>
<dbReference type="AlphaFoldDB" id="A0ABD3IJ73"/>
<evidence type="ECO:0000313" key="5">
    <source>
        <dbReference type="Proteomes" id="UP001633002"/>
    </source>
</evidence>
<evidence type="ECO:0000256" key="1">
    <source>
        <dbReference type="ARBA" id="ARBA00004123"/>
    </source>
</evidence>
<organism evidence="4 5">
    <name type="scientific">Riccia sorocarpa</name>
    <dbReference type="NCBI Taxonomy" id="122646"/>
    <lineage>
        <taxon>Eukaryota</taxon>
        <taxon>Viridiplantae</taxon>
        <taxon>Streptophyta</taxon>
        <taxon>Embryophyta</taxon>
        <taxon>Marchantiophyta</taxon>
        <taxon>Marchantiopsida</taxon>
        <taxon>Marchantiidae</taxon>
        <taxon>Marchantiales</taxon>
        <taxon>Ricciaceae</taxon>
        <taxon>Riccia</taxon>
    </lineage>
</organism>
<feature type="compositionally biased region" description="Basic residues" evidence="3">
    <location>
        <begin position="190"/>
        <end position="200"/>
    </location>
</feature>
<accession>A0ABD3IJ73</accession>
<keyword evidence="2" id="KW-0539">Nucleus</keyword>
<dbReference type="GO" id="GO:0005634">
    <property type="term" value="C:nucleus"/>
    <property type="evidence" value="ECO:0007669"/>
    <property type="project" value="UniProtKB-SubCell"/>
</dbReference>